<keyword evidence="2" id="KW-1185">Reference proteome</keyword>
<sequence>MTASAPLHNQFTFFSANMEHFMPMVPPSEHEVYFRGTMYHRRLSRLDLSYAAAGYLPTIVGWDAAWVDSLRQEPAIIACAHMGAHMLIGMLLAKAGAPLAVLVAEHLVPALTEIWKTAARTDPSLRLPLIVDTGPKTSLRRLMNLAKSGVSLLVYWDGEEHGGKDDRQQAVCVPLLGQHIVLRRGIPFLARATGLPIYPLTAFRQQDGSVGVHHGRCIRVEDYRGPDFFRYTMQAVVDGFSSSLIHFPAQWNKWTHLHRMVFPEHFFVESGKKLSNRYGILQGDDAYFLFARRDYQAVALPQKEVDRLCDDAKKRTGNCML</sequence>
<dbReference type="AlphaFoldDB" id="A0A1H7NKH0"/>
<protein>
    <submittedName>
        <fullName evidence="1">Lipid A biosynthesis acyltransferase</fullName>
    </submittedName>
</protein>
<dbReference type="Proteomes" id="UP000198916">
    <property type="component" value="Unassembled WGS sequence"/>
</dbReference>
<evidence type="ECO:0000313" key="1">
    <source>
        <dbReference type="EMBL" id="SEL24050.1"/>
    </source>
</evidence>
<dbReference type="GO" id="GO:0016746">
    <property type="term" value="F:acyltransferase activity"/>
    <property type="evidence" value="ECO:0007669"/>
    <property type="project" value="UniProtKB-KW"/>
</dbReference>
<keyword evidence="1" id="KW-0012">Acyltransferase</keyword>
<evidence type="ECO:0000313" key="2">
    <source>
        <dbReference type="Proteomes" id="UP000198916"/>
    </source>
</evidence>
<dbReference type="STRING" id="332977.SAMN05421740_10422"/>
<proteinExistence type="predicted"/>
<name>A0A1H7NKH0_9SPHI</name>
<accession>A0A1H7NKH0</accession>
<reference evidence="2" key="1">
    <citation type="submission" date="2016-10" db="EMBL/GenBank/DDBJ databases">
        <authorList>
            <person name="Varghese N."/>
            <person name="Submissions S."/>
        </authorList>
    </citation>
    <scope>NUCLEOTIDE SEQUENCE [LARGE SCALE GENOMIC DNA]</scope>
    <source>
        <strain evidence="2">Jip14</strain>
    </source>
</reference>
<dbReference type="EMBL" id="FNZR01000004">
    <property type="protein sequence ID" value="SEL24050.1"/>
    <property type="molecule type" value="Genomic_DNA"/>
</dbReference>
<organism evidence="1 2">
    <name type="scientific">Parapedobacter koreensis</name>
    <dbReference type="NCBI Taxonomy" id="332977"/>
    <lineage>
        <taxon>Bacteria</taxon>
        <taxon>Pseudomonadati</taxon>
        <taxon>Bacteroidota</taxon>
        <taxon>Sphingobacteriia</taxon>
        <taxon>Sphingobacteriales</taxon>
        <taxon>Sphingobacteriaceae</taxon>
        <taxon>Parapedobacter</taxon>
    </lineage>
</organism>
<gene>
    <name evidence="1" type="ORF">SAMN05421740_10422</name>
</gene>
<keyword evidence="1" id="KW-0808">Transferase</keyword>